<dbReference type="PANTHER" id="PTHR46202">
    <property type="entry name" value="DNA EXCISION REPAIR PROTEIN ERCC-8"/>
    <property type="match status" value="1"/>
</dbReference>
<keyword evidence="1 5" id="KW-0853">WD repeat</keyword>
<dbReference type="EMBL" id="HG793125">
    <property type="protein sequence ID" value="CDK24289.1"/>
    <property type="molecule type" value="Genomic_DNA"/>
</dbReference>
<dbReference type="Gene3D" id="2.130.10.10">
    <property type="entry name" value="YVTN repeat-like/Quinoprotein amine dehydrogenase"/>
    <property type="match status" value="1"/>
</dbReference>
<dbReference type="PRINTS" id="PR00320">
    <property type="entry name" value="GPROTEINBRPT"/>
</dbReference>
<dbReference type="SUPFAM" id="SSF50978">
    <property type="entry name" value="WD40 repeat-like"/>
    <property type="match status" value="1"/>
</dbReference>
<dbReference type="PROSITE" id="PS50082">
    <property type="entry name" value="WD_REPEATS_2"/>
    <property type="match status" value="3"/>
</dbReference>
<keyword evidence="3" id="KW-0227">DNA damage</keyword>
<gene>
    <name evidence="6" type="ORF">KUCA_T00000249001</name>
</gene>
<reference evidence="6" key="2">
    <citation type="submission" date="2014-02" db="EMBL/GenBank/DDBJ databases">
        <title>Complete DNA sequence of /Kuraishia capsulata/ illustrates novel genomic features among budding yeasts (/Saccharomycotina/).</title>
        <authorList>
            <person name="Morales L."/>
            <person name="Noel B."/>
            <person name="Porcel B."/>
            <person name="Marcet-Houben M."/>
            <person name="Hullo M-F."/>
            <person name="Sacerdot C."/>
            <person name="Tekaia F."/>
            <person name="Leh-Louis V."/>
            <person name="Despons L."/>
            <person name="Khanna V."/>
            <person name="Aury J-M."/>
            <person name="Barbe V."/>
            <person name="Couloux A."/>
            <person name="Labadie K."/>
            <person name="Pelletier E."/>
            <person name="Souciet J-L."/>
            <person name="Boekhout T."/>
            <person name="Gabaldon T."/>
            <person name="Wincker P."/>
            <person name="Dujon B."/>
        </authorList>
    </citation>
    <scope>NUCLEOTIDE SEQUENCE</scope>
    <source>
        <strain evidence="6">CBS 1993</strain>
    </source>
</reference>
<evidence type="ECO:0000313" key="6">
    <source>
        <dbReference type="EMBL" id="CDK24289.1"/>
    </source>
</evidence>
<dbReference type="GO" id="GO:0000109">
    <property type="term" value="C:nucleotide-excision repair complex"/>
    <property type="evidence" value="ECO:0007669"/>
    <property type="project" value="TreeGrafter"/>
</dbReference>
<evidence type="ECO:0000256" key="2">
    <source>
        <dbReference type="ARBA" id="ARBA00022737"/>
    </source>
</evidence>
<dbReference type="InterPro" id="IPR019775">
    <property type="entry name" value="WD40_repeat_CS"/>
</dbReference>
<dbReference type="PROSITE" id="PS50294">
    <property type="entry name" value="WD_REPEATS_REGION"/>
    <property type="match status" value="2"/>
</dbReference>
<name>W6MF53_9ASCO</name>
<dbReference type="OrthoDB" id="361494at2759"/>
<feature type="repeat" description="WD" evidence="5">
    <location>
        <begin position="172"/>
        <end position="214"/>
    </location>
</feature>
<protein>
    <submittedName>
        <fullName evidence="6">Uncharacterized protein</fullName>
    </submittedName>
</protein>
<evidence type="ECO:0000256" key="4">
    <source>
        <dbReference type="ARBA" id="ARBA00023204"/>
    </source>
</evidence>
<evidence type="ECO:0000256" key="1">
    <source>
        <dbReference type="ARBA" id="ARBA00022574"/>
    </source>
</evidence>
<dbReference type="SMART" id="SM00320">
    <property type="entry name" value="WD40"/>
    <property type="match status" value="6"/>
</dbReference>
<feature type="repeat" description="WD" evidence="5">
    <location>
        <begin position="241"/>
        <end position="282"/>
    </location>
</feature>
<reference evidence="6" key="1">
    <citation type="submission" date="2013-12" db="EMBL/GenBank/DDBJ databases">
        <authorList>
            <person name="Genoscope - CEA"/>
        </authorList>
    </citation>
    <scope>NUCLEOTIDE SEQUENCE</scope>
    <source>
        <strain evidence="6">CBS 1993</strain>
    </source>
</reference>
<dbReference type="InterPro" id="IPR015943">
    <property type="entry name" value="WD40/YVTN_repeat-like_dom_sf"/>
</dbReference>
<dbReference type="GO" id="GO:0006283">
    <property type="term" value="P:transcription-coupled nucleotide-excision repair"/>
    <property type="evidence" value="ECO:0007669"/>
    <property type="project" value="InterPro"/>
</dbReference>
<dbReference type="AlphaFoldDB" id="W6MF53"/>
<feature type="repeat" description="WD" evidence="5">
    <location>
        <begin position="86"/>
        <end position="128"/>
    </location>
</feature>
<proteinExistence type="predicted"/>
<dbReference type="InterPro" id="IPR020472">
    <property type="entry name" value="WD40_PAC1"/>
</dbReference>
<dbReference type="Pfam" id="PF00400">
    <property type="entry name" value="WD40"/>
    <property type="match status" value="3"/>
</dbReference>
<dbReference type="GO" id="GO:0031464">
    <property type="term" value="C:Cul4A-RING E3 ubiquitin ligase complex"/>
    <property type="evidence" value="ECO:0007669"/>
    <property type="project" value="TreeGrafter"/>
</dbReference>
<dbReference type="PANTHER" id="PTHR46202:SF1">
    <property type="entry name" value="DNA EXCISION REPAIR PROTEIN ERCC-8"/>
    <property type="match status" value="1"/>
</dbReference>
<sequence>MQYLLDERRFGNLSTPDFLRIQTESVYPRIRHSSRHFPSKMANAVNTIDVDRRDCQFLLSGGSDSSIHLFKCDSGALQEVSSIPRKVAHDFGVSHVSWWPQDAGMFVSSSFDHKIKVWDTSTLEDVYSFDIGSRIYNFDISDSNSQPLLACGNDTPMIRLLDLRSTSTSHTLSGHKGRVLAVKWSPTNSNILASGGIDGNVRLWDVRRGNSCIYDFNANDTIEDDTSESFAIKRRKLSEDNRAHDGAVNGLLFNESGNKIVTCGLDEKIRVWDLTSPSRPLNELVNFGPLVRNKFSQHLEMALSPRTETEMQFLWFPNDNGEILVFRVIDGKLIARLSQGSDAKRVTCVKYGGNRSCRYFSGNLDGSLNIWSEGLASKDRPGKIQLQQAGETEEAKSTSQTMEPDILNRIQAEIEAKKLVNSSGYSRIN</sequence>
<dbReference type="PROSITE" id="PS00678">
    <property type="entry name" value="WD_REPEATS_1"/>
    <property type="match status" value="2"/>
</dbReference>
<dbReference type="GO" id="GO:0000209">
    <property type="term" value="P:protein polyubiquitination"/>
    <property type="evidence" value="ECO:0007669"/>
    <property type="project" value="TreeGrafter"/>
</dbReference>
<dbReference type="STRING" id="1382522.W6MF53"/>
<dbReference type="GO" id="GO:0043161">
    <property type="term" value="P:proteasome-mediated ubiquitin-dependent protein catabolic process"/>
    <property type="evidence" value="ECO:0007669"/>
    <property type="project" value="TreeGrafter"/>
</dbReference>
<dbReference type="Proteomes" id="UP000019384">
    <property type="component" value="Unassembled WGS sequence"/>
</dbReference>
<accession>W6MF53</accession>
<dbReference type="InterPro" id="IPR001680">
    <property type="entry name" value="WD40_rpt"/>
</dbReference>
<dbReference type="InterPro" id="IPR042238">
    <property type="entry name" value="Rad28/ERCC8/Ckn1/ATCSA-1"/>
</dbReference>
<keyword evidence="2" id="KW-0677">Repeat</keyword>
<evidence type="ECO:0000256" key="5">
    <source>
        <dbReference type="PROSITE-ProRule" id="PRU00221"/>
    </source>
</evidence>
<organism evidence="6 7">
    <name type="scientific">Kuraishia capsulata CBS 1993</name>
    <dbReference type="NCBI Taxonomy" id="1382522"/>
    <lineage>
        <taxon>Eukaryota</taxon>
        <taxon>Fungi</taxon>
        <taxon>Dikarya</taxon>
        <taxon>Ascomycota</taxon>
        <taxon>Saccharomycotina</taxon>
        <taxon>Pichiomycetes</taxon>
        <taxon>Pichiales</taxon>
        <taxon>Pichiaceae</taxon>
        <taxon>Kuraishia</taxon>
    </lineage>
</organism>
<dbReference type="RefSeq" id="XP_022456306.1">
    <property type="nucleotide sequence ID" value="XM_022604770.1"/>
</dbReference>
<dbReference type="GeneID" id="34517694"/>
<evidence type="ECO:0000313" key="7">
    <source>
        <dbReference type="Proteomes" id="UP000019384"/>
    </source>
</evidence>
<dbReference type="HOGENOM" id="CLU_032951_2_1_1"/>
<keyword evidence="4" id="KW-0234">DNA repair</keyword>
<evidence type="ECO:0000256" key="3">
    <source>
        <dbReference type="ARBA" id="ARBA00022763"/>
    </source>
</evidence>
<dbReference type="InterPro" id="IPR036322">
    <property type="entry name" value="WD40_repeat_dom_sf"/>
</dbReference>
<keyword evidence="7" id="KW-1185">Reference proteome</keyword>